<dbReference type="Proteomes" id="UP000297737">
    <property type="component" value="Unassembled WGS sequence"/>
</dbReference>
<evidence type="ECO:0000313" key="2">
    <source>
        <dbReference type="EMBL" id="TFU03206.1"/>
    </source>
</evidence>
<feature type="transmembrane region" description="Helical" evidence="1">
    <location>
        <begin position="55"/>
        <end position="80"/>
    </location>
</feature>
<feature type="transmembrane region" description="Helical" evidence="1">
    <location>
        <begin position="92"/>
        <end position="114"/>
    </location>
</feature>
<dbReference type="RefSeq" id="WP_135245798.1">
    <property type="nucleotide sequence ID" value="NZ_SIHO01000002.1"/>
</dbReference>
<protein>
    <submittedName>
        <fullName evidence="2">DUF805 domain-containing protein</fullName>
    </submittedName>
</protein>
<keyword evidence="1" id="KW-1133">Transmembrane helix</keyword>
<dbReference type="PANTHER" id="PTHR34980">
    <property type="entry name" value="INNER MEMBRANE PROTEIN-RELATED-RELATED"/>
    <property type="match status" value="1"/>
</dbReference>
<dbReference type="PANTHER" id="PTHR34980:SF2">
    <property type="entry name" value="INNER MEMBRANE PROTEIN YHAH-RELATED"/>
    <property type="match status" value="1"/>
</dbReference>
<evidence type="ECO:0000256" key="1">
    <source>
        <dbReference type="SAM" id="Phobius"/>
    </source>
</evidence>
<proteinExistence type="predicted"/>
<feature type="transmembrane region" description="Helical" evidence="1">
    <location>
        <begin position="120"/>
        <end position="140"/>
    </location>
</feature>
<dbReference type="GO" id="GO:0005886">
    <property type="term" value="C:plasma membrane"/>
    <property type="evidence" value="ECO:0007669"/>
    <property type="project" value="TreeGrafter"/>
</dbReference>
<accession>A0A4Y9EMA4</accession>
<dbReference type="OrthoDB" id="9812349at2"/>
<name>A0A4Y9EMA4_9SPHN</name>
<sequence>MDKSATQWMVEPLKKYATFSGRARRKEYWWFQLFVILLTLLALAADVMINGLDAMIAGATGYVEAVVSLALFLPSVGVSVRRLHDTDRRGWWLLMPLLPALILGGAAGAMAVGVEGAGKWMAAGGLLLAITSVLLLVWYCSRGTIGENRFGPDPIAE</sequence>
<dbReference type="InterPro" id="IPR008523">
    <property type="entry name" value="DUF805"/>
</dbReference>
<dbReference type="AlphaFoldDB" id="A0A4Y9EMA4"/>
<organism evidence="2 3">
    <name type="scientific">Glacieibacterium arshaanense</name>
    <dbReference type="NCBI Taxonomy" id="2511025"/>
    <lineage>
        <taxon>Bacteria</taxon>
        <taxon>Pseudomonadati</taxon>
        <taxon>Pseudomonadota</taxon>
        <taxon>Alphaproteobacteria</taxon>
        <taxon>Sphingomonadales</taxon>
        <taxon>Sphingosinicellaceae</taxon>
        <taxon>Glacieibacterium</taxon>
    </lineage>
</organism>
<evidence type="ECO:0000313" key="3">
    <source>
        <dbReference type="Proteomes" id="UP000297737"/>
    </source>
</evidence>
<gene>
    <name evidence="2" type="ORF">EUV02_08405</name>
</gene>
<reference evidence="2 3" key="1">
    <citation type="submission" date="2019-02" db="EMBL/GenBank/DDBJ databases">
        <title>Polymorphobacter sp. isolated from the lake at the Tibet of China.</title>
        <authorList>
            <person name="Li A."/>
        </authorList>
    </citation>
    <scope>NUCLEOTIDE SEQUENCE [LARGE SCALE GENOMIC DNA]</scope>
    <source>
        <strain evidence="2 3">DJ1R-1</strain>
    </source>
</reference>
<keyword evidence="1" id="KW-0472">Membrane</keyword>
<dbReference type="Pfam" id="PF05656">
    <property type="entry name" value="DUF805"/>
    <property type="match status" value="1"/>
</dbReference>
<feature type="transmembrane region" description="Helical" evidence="1">
    <location>
        <begin position="28"/>
        <end position="49"/>
    </location>
</feature>
<dbReference type="EMBL" id="SIHO01000002">
    <property type="protein sequence ID" value="TFU03206.1"/>
    <property type="molecule type" value="Genomic_DNA"/>
</dbReference>
<keyword evidence="1" id="KW-0812">Transmembrane</keyword>
<keyword evidence="3" id="KW-1185">Reference proteome</keyword>
<comment type="caution">
    <text evidence="2">The sequence shown here is derived from an EMBL/GenBank/DDBJ whole genome shotgun (WGS) entry which is preliminary data.</text>
</comment>